<gene>
    <name evidence="3" type="ORF">BA896_019010</name>
</gene>
<dbReference type="PROSITE" id="PS51257">
    <property type="entry name" value="PROKAR_LIPOPROTEIN"/>
    <property type="match status" value="1"/>
</dbReference>
<dbReference type="PANTHER" id="PTHR40252:SF2">
    <property type="entry name" value="BLR0328 PROTEIN"/>
    <property type="match status" value="1"/>
</dbReference>
<dbReference type="SMART" id="SM01204">
    <property type="entry name" value="FIST_C"/>
    <property type="match status" value="1"/>
</dbReference>
<sequence length="381" mass="39842">MRVQQLILKNRADIDAVLAPLAAMQPQLVLVFGACAYFTGPELTAALRRQLPGAVIAGCSTAGEIAGKRVYDDSCVITAIDFKHTTVAIADAIICDMADSHDAGERLAQALPQDDLKAVFMLGTGVAINGSALIAGLQANLPPGVTVSGGLAADGGAFRQTWTLGPRGTADNTIVAVGLYGEHIRLGYGSHGGWEAFGPARKVTRSVDNVLYGLDGARALDIYKLYLGEHARALPGSGLLFPFEMLSAAHEKSQVFRTILAADEEQGSLTLAGDILADGYLKLMHSSTNRLIDGAEIAARGVQLHADAVGDQLALLVSCVGRKLVMGDRVEEEVEAVADLLGNGASHIAGFYSNGEIGISQPHGACQLHNQTMTVTVMSEA</sequence>
<evidence type="ECO:0000259" key="1">
    <source>
        <dbReference type="SMART" id="SM00897"/>
    </source>
</evidence>
<dbReference type="SMART" id="SM00897">
    <property type="entry name" value="FIST"/>
    <property type="match status" value="1"/>
</dbReference>
<dbReference type="InterPro" id="IPR013702">
    <property type="entry name" value="FIST_domain_N"/>
</dbReference>
<dbReference type="PANTHER" id="PTHR40252">
    <property type="entry name" value="BLR0328 PROTEIN"/>
    <property type="match status" value="1"/>
</dbReference>
<dbReference type="InterPro" id="IPR019494">
    <property type="entry name" value="FIST_C"/>
</dbReference>
<evidence type="ECO:0000313" key="3">
    <source>
        <dbReference type="EMBL" id="OFJ46731.1"/>
    </source>
</evidence>
<proteinExistence type="predicted"/>
<feature type="domain" description="FIST" evidence="1">
    <location>
        <begin position="25"/>
        <end position="218"/>
    </location>
</feature>
<dbReference type="AlphaFoldDB" id="A0A1E8PK83"/>
<dbReference type="EMBL" id="MAQB02000010">
    <property type="protein sequence ID" value="OFJ46731.1"/>
    <property type="molecule type" value="Genomic_DNA"/>
</dbReference>
<evidence type="ECO:0000313" key="4">
    <source>
        <dbReference type="Proteomes" id="UP000092634"/>
    </source>
</evidence>
<dbReference type="Proteomes" id="UP000092634">
    <property type="component" value="Unassembled WGS sequence"/>
</dbReference>
<dbReference type="Pfam" id="PF08495">
    <property type="entry name" value="FIST"/>
    <property type="match status" value="1"/>
</dbReference>
<evidence type="ECO:0000259" key="2">
    <source>
        <dbReference type="SMART" id="SM01204"/>
    </source>
</evidence>
<protein>
    <submittedName>
        <fullName evidence="3">Uncharacterized protein</fullName>
    </submittedName>
</protein>
<reference evidence="3 4" key="1">
    <citation type="submission" date="2016-10" db="EMBL/GenBank/DDBJ databases">
        <title>Updated version of Genome Assembly of Janthinobacterium lividum ERGS5:01.</title>
        <authorList>
            <person name="Kumar R."/>
            <person name="Acharya V."/>
            <person name="Singh D."/>
        </authorList>
    </citation>
    <scope>NUCLEOTIDE SEQUENCE [LARGE SCALE GENOMIC DNA]</scope>
    <source>
        <strain evidence="3 4">ERGS5:01</strain>
    </source>
</reference>
<name>A0A1E8PK83_9BURK</name>
<organism evidence="3 4">
    <name type="scientific">Janthinobacterium lividum</name>
    <dbReference type="NCBI Taxonomy" id="29581"/>
    <lineage>
        <taxon>Bacteria</taxon>
        <taxon>Pseudomonadati</taxon>
        <taxon>Pseudomonadota</taxon>
        <taxon>Betaproteobacteria</taxon>
        <taxon>Burkholderiales</taxon>
        <taxon>Oxalobacteraceae</taxon>
        <taxon>Janthinobacterium</taxon>
    </lineage>
</organism>
<dbReference type="Pfam" id="PF10442">
    <property type="entry name" value="FIST_C"/>
    <property type="match status" value="1"/>
</dbReference>
<comment type="caution">
    <text evidence="3">The sequence shown here is derived from an EMBL/GenBank/DDBJ whole genome shotgun (WGS) entry which is preliminary data.</text>
</comment>
<accession>A0A1E8PK83</accession>
<feature type="domain" description="FIST C-domain" evidence="2">
    <location>
        <begin position="219"/>
        <end position="360"/>
    </location>
</feature>